<evidence type="ECO:0000313" key="3">
    <source>
        <dbReference type="Proteomes" id="UP000011083"/>
    </source>
</evidence>
<evidence type="ECO:0000313" key="2">
    <source>
        <dbReference type="EMBL" id="ELR16628.1"/>
    </source>
</evidence>
<protein>
    <submittedName>
        <fullName evidence="2">Uncharacterized protein</fullName>
    </submittedName>
</protein>
<proteinExistence type="predicted"/>
<keyword evidence="1" id="KW-0472">Membrane</keyword>
<dbReference type="VEuPathDB" id="AmoebaDB:ACA1_088730"/>
<keyword evidence="1" id="KW-0812">Transmembrane</keyword>
<feature type="transmembrane region" description="Helical" evidence="1">
    <location>
        <begin position="150"/>
        <end position="170"/>
    </location>
</feature>
<dbReference type="AlphaFoldDB" id="L8GVL9"/>
<gene>
    <name evidence="2" type="ORF">ACA1_088730</name>
</gene>
<organism evidence="2 3">
    <name type="scientific">Acanthamoeba castellanii (strain ATCC 30010 / Neff)</name>
    <dbReference type="NCBI Taxonomy" id="1257118"/>
    <lineage>
        <taxon>Eukaryota</taxon>
        <taxon>Amoebozoa</taxon>
        <taxon>Discosea</taxon>
        <taxon>Longamoebia</taxon>
        <taxon>Centramoebida</taxon>
        <taxon>Acanthamoebidae</taxon>
        <taxon>Acanthamoeba</taxon>
    </lineage>
</organism>
<reference evidence="2 3" key="1">
    <citation type="journal article" date="2013" name="Genome Biol.">
        <title>Genome of Acanthamoeba castellanii highlights extensive lateral gene transfer and early evolution of tyrosine kinase signaling.</title>
        <authorList>
            <person name="Clarke M."/>
            <person name="Lohan A.J."/>
            <person name="Liu B."/>
            <person name="Lagkouvardos I."/>
            <person name="Roy S."/>
            <person name="Zafar N."/>
            <person name="Bertelli C."/>
            <person name="Schilde C."/>
            <person name="Kianianmomeni A."/>
            <person name="Burglin T.R."/>
            <person name="Frech C."/>
            <person name="Turcotte B."/>
            <person name="Kopec K.O."/>
            <person name="Synnott J.M."/>
            <person name="Choo C."/>
            <person name="Paponov I."/>
            <person name="Finkler A."/>
            <person name="Soon Heng Tan C."/>
            <person name="Hutchins A.P."/>
            <person name="Weinmeier T."/>
            <person name="Rattei T."/>
            <person name="Chu J.S."/>
            <person name="Gimenez G."/>
            <person name="Irimia M."/>
            <person name="Rigden D.J."/>
            <person name="Fitzpatrick D.A."/>
            <person name="Lorenzo-Morales J."/>
            <person name="Bateman A."/>
            <person name="Chiu C.H."/>
            <person name="Tang P."/>
            <person name="Hegemann P."/>
            <person name="Fromm H."/>
            <person name="Raoult D."/>
            <person name="Greub G."/>
            <person name="Miranda-Saavedra D."/>
            <person name="Chen N."/>
            <person name="Nash P."/>
            <person name="Ginger M.L."/>
            <person name="Horn M."/>
            <person name="Schaap P."/>
            <person name="Caler L."/>
            <person name="Loftus B."/>
        </authorList>
    </citation>
    <scope>NUCLEOTIDE SEQUENCE [LARGE SCALE GENOMIC DNA]</scope>
    <source>
        <strain evidence="2 3">Neff</strain>
    </source>
</reference>
<feature type="transmembrane region" description="Helical" evidence="1">
    <location>
        <begin position="205"/>
        <end position="228"/>
    </location>
</feature>
<dbReference type="GeneID" id="14917311"/>
<evidence type="ECO:0000256" key="1">
    <source>
        <dbReference type="SAM" id="Phobius"/>
    </source>
</evidence>
<feature type="transmembrane region" description="Helical" evidence="1">
    <location>
        <begin position="240"/>
        <end position="259"/>
    </location>
</feature>
<dbReference type="RefSeq" id="XP_004338641.1">
    <property type="nucleotide sequence ID" value="XM_004338593.1"/>
</dbReference>
<dbReference type="EMBL" id="KB007985">
    <property type="protein sequence ID" value="ELR16628.1"/>
    <property type="molecule type" value="Genomic_DNA"/>
</dbReference>
<sequence length="290" mass="32962">MADSVEWTTVALREVRIRGKSFPAKGEEALRPVLRFAPDGRVDVALDADFTSAPHLLSFNWRDVTALGLSYAAPPKSEFTLTLEPRNPLPHPTLRRVHILTLIVPSLHMPLLEEQIQNYKLTQRLQAGIPSWMVQMPYEKYYTRQLRNGFLVVSNIIQIILAATFSYQLYLSLPGWVAELQDSLVETVYDGIVVPAWDWGYEHPYMGGALALGFVVAFWPLLLIWWVFLLGGALLFRFSFLLYLAITFIAYVPAVTGNIKSMARSIPQIYSAWAFVKGLLFRSQQNKKTQ</sequence>
<accession>L8GVL9</accession>
<dbReference type="KEGG" id="acan:ACA1_088730"/>
<keyword evidence="1" id="KW-1133">Transmembrane helix</keyword>
<name>L8GVL9_ACACF</name>
<keyword evidence="3" id="KW-1185">Reference proteome</keyword>
<dbReference type="Proteomes" id="UP000011083">
    <property type="component" value="Unassembled WGS sequence"/>
</dbReference>